<protein>
    <submittedName>
        <fullName evidence="1">AEC family transporter</fullName>
    </submittedName>
</protein>
<accession>A0ACD1ABK9</accession>
<evidence type="ECO:0000313" key="2">
    <source>
        <dbReference type="Proteomes" id="UP000594014"/>
    </source>
</evidence>
<dbReference type="EMBL" id="CP042469">
    <property type="protein sequence ID" value="QOX63748.1"/>
    <property type="molecule type" value="Genomic_DNA"/>
</dbReference>
<name>A0ACD1ABK9_9FIRM</name>
<proteinExistence type="predicted"/>
<dbReference type="Proteomes" id="UP000594014">
    <property type="component" value="Chromosome"/>
</dbReference>
<sequence>MNNLLISFNAVAPMFLWMLLGYTTRLKGILDQHSQRQLNRLVFQVFMPALLFYNIYKTDLHISVQPRLMLFVLVEIILMWLLALAVGIKADPRPQKRGALIQGMFRSNFILFGLPVIVSLFGTSGTGVTSMLIAVVIPLYNILSVITLEVFRNCRISVRVILTGILKNPLIIASLVGASFLFFQIQLPQFLESSVSGLANIATSLALVVMGAGFQITLIKENYRNLMLAVLMKLFLIPLIFVSSAIAAGYRGVALAAIMILFSAPTAVSSFPMAAQMESDSDLASEIIAFTTLISCATIFTWIFFLKQWGLI</sequence>
<reference evidence="1" key="1">
    <citation type="submission" date="2019-08" db="EMBL/GenBank/DDBJ databases">
        <title>Genome sequence of Clostridiales bacterium MT110.</title>
        <authorList>
            <person name="Cao J."/>
        </authorList>
    </citation>
    <scope>NUCLEOTIDE SEQUENCE</scope>
    <source>
        <strain evidence="1">MT110</strain>
    </source>
</reference>
<gene>
    <name evidence="1" type="ORF">FRZ06_10520</name>
</gene>
<evidence type="ECO:0000313" key="1">
    <source>
        <dbReference type="EMBL" id="QOX63748.1"/>
    </source>
</evidence>
<organism evidence="1 2">
    <name type="scientific">Anoxybacterium hadale</name>
    <dbReference type="NCBI Taxonomy" id="3408580"/>
    <lineage>
        <taxon>Bacteria</taxon>
        <taxon>Bacillati</taxon>
        <taxon>Bacillota</taxon>
        <taxon>Clostridia</taxon>
        <taxon>Peptostreptococcales</taxon>
        <taxon>Anaerovoracaceae</taxon>
        <taxon>Anoxybacterium</taxon>
    </lineage>
</organism>
<keyword evidence="2" id="KW-1185">Reference proteome</keyword>